<evidence type="ECO:0000313" key="6">
    <source>
        <dbReference type="EMBL" id="GFR86255.1"/>
    </source>
</evidence>
<name>A0AAV4GPF9_9GAST</name>
<dbReference type="EMBL" id="BMAT01001472">
    <property type="protein sequence ID" value="GFR86255.1"/>
    <property type="molecule type" value="Genomic_DNA"/>
</dbReference>
<dbReference type="InterPro" id="IPR027417">
    <property type="entry name" value="P-loop_NTPase"/>
</dbReference>
<dbReference type="InterPro" id="IPR006703">
    <property type="entry name" value="G_AIG1"/>
</dbReference>
<comment type="caution">
    <text evidence="6">The sequence shown here is derived from an EMBL/GenBank/DDBJ whole genome shotgun (WGS) entry which is preliminary data.</text>
</comment>
<protein>
    <submittedName>
        <fullName evidence="6">GTPase IMAP family member 1</fullName>
    </submittedName>
</protein>
<gene>
    <name evidence="6" type="ORF">ElyMa_000715500</name>
</gene>
<organism evidence="6 7">
    <name type="scientific">Elysia marginata</name>
    <dbReference type="NCBI Taxonomy" id="1093978"/>
    <lineage>
        <taxon>Eukaryota</taxon>
        <taxon>Metazoa</taxon>
        <taxon>Spiralia</taxon>
        <taxon>Lophotrochozoa</taxon>
        <taxon>Mollusca</taxon>
        <taxon>Gastropoda</taxon>
        <taxon>Heterobranchia</taxon>
        <taxon>Euthyneura</taxon>
        <taxon>Panpulmonata</taxon>
        <taxon>Sacoglossa</taxon>
        <taxon>Placobranchoidea</taxon>
        <taxon>Plakobranchidae</taxon>
        <taxon>Elysia</taxon>
    </lineage>
</organism>
<proteinExistence type="inferred from homology"/>
<feature type="region of interest" description="Disordered" evidence="4">
    <location>
        <begin position="254"/>
        <end position="276"/>
    </location>
</feature>
<keyword evidence="3" id="KW-0342">GTP-binding</keyword>
<dbReference type="PANTHER" id="PTHR10903:SF184">
    <property type="entry name" value="GTP-BINDING PROTEIN A"/>
    <property type="match status" value="1"/>
</dbReference>
<feature type="compositionally biased region" description="Basic and acidic residues" evidence="4">
    <location>
        <begin position="254"/>
        <end position="273"/>
    </location>
</feature>
<evidence type="ECO:0000256" key="3">
    <source>
        <dbReference type="ARBA" id="ARBA00023134"/>
    </source>
</evidence>
<dbReference type="AlphaFoldDB" id="A0AAV4GPF9"/>
<dbReference type="PANTHER" id="PTHR10903">
    <property type="entry name" value="GTPASE, IMAP FAMILY MEMBER-RELATED"/>
    <property type="match status" value="1"/>
</dbReference>
<dbReference type="Gene3D" id="3.40.50.300">
    <property type="entry name" value="P-loop containing nucleotide triphosphate hydrolases"/>
    <property type="match status" value="1"/>
</dbReference>
<comment type="similarity">
    <text evidence="1">Belongs to the TRAFAC class TrmE-Era-EngA-EngB-Septin-like GTPase superfamily. AIG1/Toc34/Toc159-like paraseptin GTPase family. IAN subfamily.</text>
</comment>
<dbReference type="Proteomes" id="UP000762676">
    <property type="component" value="Unassembled WGS sequence"/>
</dbReference>
<evidence type="ECO:0000313" key="7">
    <source>
        <dbReference type="Proteomes" id="UP000762676"/>
    </source>
</evidence>
<reference evidence="6 7" key="1">
    <citation type="journal article" date="2021" name="Elife">
        <title>Chloroplast acquisition without the gene transfer in kleptoplastic sea slugs, Plakobranchus ocellatus.</title>
        <authorList>
            <person name="Maeda T."/>
            <person name="Takahashi S."/>
            <person name="Yoshida T."/>
            <person name="Shimamura S."/>
            <person name="Takaki Y."/>
            <person name="Nagai Y."/>
            <person name="Toyoda A."/>
            <person name="Suzuki Y."/>
            <person name="Arimoto A."/>
            <person name="Ishii H."/>
            <person name="Satoh N."/>
            <person name="Nishiyama T."/>
            <person name="Hasebe M."/>
            <person name="Maruyama T."/>
            <person name="Minagawa J."/>
            <person name="Obokata J."/>
            <person name="Shigenobu S."/>
        </authorList>
    </citation>
    <scope>NUCLEOTIDE SEQUENCE [LARGE SCALE GENOMIC DNA]</scope>
</reference>
<evidence type="ECO:0000256" key="2">
    <source>
        <dbReference type="ARBA" id="ARBA00022741"/>
    </source>
</evidence>
<dbReference type="InterPro" id="IPR045058">
    <property type="entry name" value="GIMA/IAN/Toc"/>
</dbReference>
<sequence length="288" mass="33483">MLMNPEGYHVFLLAFRFGGRFTHEDLDTLEYMKKKFGQDFVGQYCIVIMTGGDTFKRAMEEDEDAASFQEWCQAQKGDFEKLVKEVHGRILLFDNFGSAEDKASQRKQLLDMVNEEMLAGRRYTNEKFERIYRNQKTLLAEDKTLLPVQKAQDEMSLILKEMEDIKSEPSIDSKISAFAKVGGKIQALLKSIDEEEFKSPELAKWRAIAADNQKRVGEEVNALNLKKEIEEKIKRNEEMQALLDEQAKLIKALKEQKQRQNDEYQKARDESNNKKATSLWGRIKSWFS</sequence>
<evidence type="ECO:0000259" key="5">
    <source>
        <dbReference type="Pfam" id="PF04548"/>
    </source>
</evidence>
<dbReference type="Pfam" id="PF04548">
    <property type="entry name" value="AIG1"/>
    <property type="match status" value="1"/>
</dbReference>
<accession>A0AAV4GPF9</accession>
<keyword evidence="7" id="KW-1185">Reference proteome</keyword>
<evidence type="ECO:0000256" key="1">
    <source>
        <dbReference type="ARBA" id="ARBA00008535"/>
    </source>
</evidence>
<evidence type="ECO:0000256" key="4">
    <source>
        <dbReference type="SAM" id="MobiDB-lite"/>
    </source>
</evidence>
<feature type="domain" description="AIG1-type G" evidence="5">
    <location>
        <begin position="2"/>
        <end position="138"/>
    </location>
</feature>
<dbReference type="GO" id="GO:0005525">
    <property type="term" value="F:GTP binding"/>
    <property type="evidence" value="ECO:0007669"/>
    <property type="project" value="UniProtKB-KW"/>
</dbReference>
<keyword evidence="2" id="KW-0547">Nucleotide-binding</keyword>